<dbReference type="Gramene" id="C.cajan_32477.t">
    <property type="protein sequence ID" value="C.cajan_32477.t.cds1"/>
    <property type="gene ID" value="C.cajan_32477"/>
</dbReference>
<dbReference type="EMBL" id="KQ483700">
    <property type="protein sequence ID" value="KYP42772.1"/>
    <property type="molecule type" value="Genomic_DNA"/>
</dbReference>
<organism evidence="1 2">
    <name type="scientific">Cajanus cajan</name>
    <name type="common">Pigeon pea</name>
    <name type="synonym">Cajanus indicus</name>
    <dbReference type="NCBI Taxonomy" id="3821"/>
    <lineage>
        <taxon>Eukaryota</taxon>
        <taxon>Viridiplantae</taxon>
        <taxon>Streptophyta</taxon>
        <taxon>Embryophyta</taxon>
        <taxon>Tracheophyta</taxon>
        <taxon>Spermatophyta</taxon>
        <taxon>Magnoliopsida</taxon>
        <taxon>eudicotyledons</taxon>
        <taxon>Gunneridae</taxon>
        <taxon>Pentapetalae</taxon>
        <taxon>rosids</taxon>
        <taxon>fabids</taxon>
        <taxon>Fabales</taxon>
        <taxon>Fabaceae</taxon>
        <taxon>Papilionoideae</taxon>
        <taxon>50 kb inversion clade</taxon>
        <taxon>NPAAA clade</taxon>
        <taxon>indigoferoid/millettioid clade</taxon>
        <taxon>Phaseoleae</taxon>
        <taxon>Cajanus</taxon>
    </lineage>
</organism>
<sequence>MVPCHTIFKPLESKFVFSIKLCLDGSIYRYKVQLVVLGNKQKYHLDYNETFAL</sequence>
<evidence type="ECO:0000313" key="2">
    <source>
        <dbReference type="Proteomes" id="UP000075243"/>
    </source>
</evidence>
<reference evidence="1" key="1">
    <citation type="journal article" date="2012" name="Nat. Biotechnol.">
        <title>Draft genome sequence of pigeonpea (Cajanus cajan), an orphan legume crop of resource-poor farmers.</title>
        <authorList>
            <person name="Varshney R.K."/>
            <person name="Chen W."/>
            <person name="Li Y."/>
            <person name="Bharti A.K."/>
            <person name="Saxena R.K."/>
            <person name="Schlueter J.A."/>
            <person name="Donoghue M.T."/>
            <person name="Azam S."/>
            <person name="Fan G."/>
            <person name="Whaley A.M."/>
            <person name="Farmer A.D."/>
            <person name="Sheridan J."/>
            <person name="Iwata A."/>
            <person name="Tuteja R."/>
            <person name="Penmetsa R.V."/>
            <person name="Wu W."/>
            <person name="Upadhyaya H.D."/>
            <person name="Yang S.P."/>
            <person name="Shah T."/>
            <person name="Saxena K.B."/>
            <person name="Michael T."/>
            <person name="McCombie W.R."/>
            <person name="Yang B."/>
            <person name="Zhang G."/>
            <person name="Yang H."/>
            <person name="Wang J."/>
            <person name="Spillane C."/>
            <person name="Cook D.R."/>
            <person name="May G.D."/>
            <person name="Xu X."/>
            <person name="Jackson S.A."/>
        </authorList>
    </citation>
    <scope>NUCLEOTIDE SEQUENCE [LARGE SCALE GENOMIC DNA]</scope>
</reference>
<evidence type="ECO:0000313" key="1">
    <source>
        <dbReference type="EMBL" id="KYP42772.1"/>
    </source>
</evidence>
<protein>
    <recommendedName>
        <fullName evidence="3">Reverse transcriptase Ty1/copia-type domain-containing protein</fullName>
    </recommendedName>
</protein>
<accession>A0A151RJP5</accession>
<gene>
    <name evidence="1" type="ORF">KK1_035802</name>
</gene>
<name>A0A151RJP5_CAJCA</name>
<evidence type="ECO:0008006" key="3">
    <source>
        <dbReference type="Google" id="ProtNLM"/>
    </source>
</evidence>
<proteinExistence type="predicted"/>
<keyword evidence="2" id="KW-1185">Reference proteome</keyword>
<dbReference type="AlphaFoldDB" id="A0A151RJP5"/>
<dbReference type="Proteomes" id="UP000075243">
    <property type="component" value="Unassembled WGS sequence"/>
</dbReference>